<comment type="caution">
    <text evidence="2">The sequence shown here is derived from an EMBL/GenBank/DDBJ whole genome shotgun (WGS) entry which is preliminary data.</text>
</comment>
<reference evidence="2 3" key="1">
    <citation type="submission" date="2020-07" db="EMBL/GenBank/DDBJ databases">
        <title>Sequencing the genomes of 1000 actinobacteria strains.</title>
        <authorList>
            <person name="Klenk H.-P."/>
        </authorList>
    </citation>
    <scope>NUCLEOTIDE SEQUENCE [LARGE SCALE GENOMIC DNA]</scope>
    <source>
        <strain evidence="2 3">DSM 102047</strain>
    </source>
</reference>
<feature type="signal peptide" evidence="1">
    <location>
        <begin position="1"/>
        <end position="30"/>
    </location>
</feature>
<feature type="chain" id="PRO_5039430358" evidence="1">
    <location>
        <begin position="31"/>
        <end position="140"/>
    </location>
</feature>
<sequence>MSKLTRSCHQPKFSITAPLLSLIISTAFLTACTRPADIVLKDFANTIEDTVKHSGTTFPGWKGSNTDGGSIADPKAAAAAMKANWESLGYVIGNIFNGTNRPVPGVQLNTTTPSGMFTHFSPGADKRSWWPRANAPSSWV</sequence>
<dbReference type="Proteomes" id="UP000521748">
    <property type="component" value="Unassembled WGS sequence"/>
</dbReference>
<dbReference type="EMBL" id="JACBYQ010000002">
    <property type="protein sequence ID" value="NYE95565.1"/>
    <property type="molecule type" value="Genomic_DNA"/>
</dbReference>
<proteinExistence type="predicted"/>
<keyword evidence="3" id="KW-1185">Reference proteome</keyword>
<evidence type="ECO:0000313" key="2">
    <source>
        <dbReference type="EMBL" id="NYE95565.1"/>
    </source>
</evidence>
<evidence type="ECO:0000256" key="1">
    <source>
        <dbReference type="SAM" id="SignalP"/>
    </source>
</evidence>
<keyword evidence="1" id="KW-0732">Signal</keyword>
<protein>
    <submittedName>
        <fullName evidence="2">Uncharacterized protein</fullName>
    </submittedName>
</protein>
<organism evidence="2 3">
    <name type="scientific">Psychromicrobium silvestre</name>
    <dbReference type="NCBI Taxonomy" id="1645614"/>
    <lineage>
        <taxon>Bacteria</taxon>
        <taxon>Bacillati</taxon>
        <taxon>Actinomycetota</taxon>
        <taxon>Actinomycetes</taxon>
        <taxon>Micrococcales</taxon>
        <taxon>Micrococcaceae</taxon>
        <taxon>Psychromicrobium</taxon>
    </lineage>
</organism>
<dbReference type="PROSITE" id="PS51257">
    <property type="entry name" value="PROKAR_LIPOPROTEIN"/>
    <property type="match status" value="1"/>
</dbReference>
<accession>A0A7Y9LU31</accession>
<name>A0A7Y9LU31_9MICC</name>
<gene>
    <name evidence="2" type="ORF">FHU41_001815</name>
</gene>
<evidence type="ECO:0000313" key="3">
    <source>
        <dbReference type="Proteomes" id="UP000521748"/>
    </source>
</evidence>
<dbReference type="AlphaFoldDB" id="A0A7Y9LU31"/>